<dbReference type="HAMAP" id="MF_00761">
    <property type="entry name" value="UPF0303"/>
    <property type="match status" value="1"/>
</dbReference>
<gene>
    <name evidence="2" type="ordered locus">EBL_c07310</name>
</gene>
<dbReference type="PANTHER" id="PTHR28255:SF1">
    <property type="entry name" value="UPF0303 PROTEIN YBR137W"/>
    <property type="match status" value="1"/>
</dbReference>
<evidence type="ECO:0000256" key="1">
    <source>
        <dbReference type="HAMAP-Rule" id="MF_00761"/>
    </source>
</evidence>
<dbReference type="HOGENOM" id="CLU_101036_2_1_6"/>
<comment type="similarity">
    <text evidence="1">Belongs to the UPF0303 family.</text>
</comment>
<dbReference type="Pfam" id="PF03928">
    <property type="entry name" value="HbpS-like"/>
    <property type="match status" value="1"/>
</dbReference>
<accession>I2B5Q0</accession>
<protein>
    <recommendedName>
        <fullName evidence="1">UPF0303 protein EBL_c07310</fullName>
    </recommendedName>
</protein>
<proteinExistence type="inferred from homology"/>
<organism evidence="2 3">
    <name type="scientific">Shimwellia blattae (strain ATCC 29907 / DSM 4481 / JCM 1650 / NBRC 105725 / CDC 9005-74)</name>
    <name type="common">Escherichia blattae</name>
    <dbReference type="NCBI Taxonomy" id="630626"/>
    <lineage>
        <taxon>Bacteria</taxon>
        <taxon>Pseudomonadati</taxon>
        <taxon>Pseudomonadota</taxon>
        <taxon>Gammaproteobacteria</taxon>
        <taxon>Enterobacterales</taxon>
        <taxon>Enterobacteriaceae</taxon>
        <taxon>Shimwellia</taxon>
    </lineage>
</organism>
<dbReference type="EMBL" id="CP001560">
    <property type="protein sequence ID" value="AFJ45854.1"/>
    <property type="molecule type" value="Genomic_DNA"/>
</dbReference>
<dbReference type="STRING" id="630626.EBL_c07310"/>
<dbReference type="NCBIfam" id="NF002696">
    <property type="entry name" value="PRK02487.1-5"/>
    <property type="match status" value="1"/>
</dbReference>
<dbReference type="RefSeq" id="WP_002442174.1">
    <property type="nucleotide sequence ID" value="NC_017910.1"/>
</dbReference>
<dbReference type="Gene3D" id="3.30.450.150">
    <property type="entry name" value="Haem-degrading domain"/>
    <property type="match status" value="1"/>
</dbReference>
<dbReference type="PANTHER" id="PTHR28255">
    <property type="match status" value="1"/>
</dbReference>
<accession>K6VY21</accession>
<keyword evidence="3" id="KW-1185">Reference proteome</keyword>
<dbReference type="OrthoDB" id="9815315at2"/>
<dbReference type="InterPro" id="IPR005624">
    <property type="entry name" value="PduO/GlcC-like"/>
</dbReference>
<evidence type="ECO:0000313" key="3">
    <source>
        <dbReference type="Proteomes" id="UP000001955"/>
    </source>
</evidence>
<name>I2B5Q0_SHIBC</name>
<reference evidence="2 3" key="1">
    <citation type="journal article" date="2012" name="J. Bacteriol.">
        <title>Complete genome sequence of the B12-producing Shimwellia blattae strain DSM 4481, isolated from a cockroach.</title>
        <authorList>
            <person name="Brzuszkiewicz E."/>
            <person name="Waschkowitz T."/>
            <person name="Wiezer A."/>
            <person name="Daniel R."/>
        </authorList>
    </citation>
    <scope>NUCLEOTIDE SEQUENCE [LARGE SCALE GENOMIC DNA]</scope>
    <source>
        <strain evidence="3">ATCC 29907 / DSM 4481 / JCM 1650 / NBRC 105725 / CDC 9005-74</strain>
    </source>
</reference>
<dbReference type="PIRSF" id="PIRSF008757">
    <property type="entry name" value="UCP008757"/>
    <property type="match status" value="1"/>
</dbReference>
<dbReference type="InterPro" id="IPR038084">
    <property type="entry name" value="PduO/GlcC-like_sf"/>
</dbReference>
<dbReference type="KEGG" id="ebt:EBL_c07310"/>
<dbReference type="SUPFAM" id="SSF143744">
    <property type="entry name" value="GlcG-like"/>
    <property type="match status" value="1"/>
</dbReference>
<dbReference type="InterPro" id="IPR010371">
    <property type="entry name" value="YBR137W-like"/>
</dbReference>
<dbReference type="Proteomes" id="UP000001955">
    <property type="component" value="Chromosome"/>
</dbReference>
<dbReference type="eggNOG" id="COG4702">
    <property type="taxonomic scope" value="Bacteria"/>
</dbReference>
<evidence type="ECO:0000313" key="2">
    <source>
        <dbReference type="EMBL" id="AFJ45854.1"/>
    </source>
</evidence>
<sequence length="171" mass="18951">MTPEQPTLEQQIALCDAQRQRTWLSHFDNHDAWALGNTLYQAAREAGYPMAIDITVNRVCLFSALLPGASGENIDWVRRKRNLVELLGISSWEAGLMLEQRQTTLEARYGVSCRDFAPYGGSYPLQLTGCGIIGTVTVSGAPQRDDHNLVVRTLWAAAGQPLSQWQPVPAR</sequence>
<dbReference type="AlphaFoldDB" id="I2B5Q0"/>
<dbReference type="PATRIC" id="fig|630626.3.peg.716"/>